<keyword evidence="1" id="KW-1133">Transmembrane helix</keyword>
<name>A0A367G700_9FIRM</name>
<protein>
    <submittedName>
        <fullName evidence="2">TraX protein</fullName>
    </submittedName>
</protein>
<feature type="transmembrane region" description="Helical" evidence="1">
    <location>
        <begin position="20"/>
        <end position="42"/>
    </location>
</feature>
<comment type="caution">
    <text evidence="2">The sequence shown here is derived from an EMBL/GenBank/DDBJ whole genome shotgun (WGS) entry which is preliminary data.</text>
</comment>
<feature type="transmembrane region" description="Helical" evidence="1">
    <location>
        <begin position="146"/>
        <end position="165"/>
    </location>
</feature>
<proteinExistence type="predicted"/>
<keyword evidence="1" id="KW-0472">Membrane</keyword>
<evidence type="ECO:0000256" key="1">
    <source>
        <dbReference type="SAM" id="Phobius"/>
    </source>
</evidence>
<dbReference type="EMBL" id="PSQG01000001">
    <property type="protein sequence ID" value="RCH46425.1"/>
    <property type="molecule type" value="Genomic_DNA"/>
</dbReference>
<dbReference type="AlphaFoldDB" id="A0A367G700"/>
<evidence type="ECO:0000313" key="2">
    <source>
        <dbReference type="EMBL" id="RCH46425.1"/>
    </source>
</evidence>
<dbReference type="Proteomes" id="UP000253208">
    <property type="component" value="Unassembled WGS sequence"/>
</dbReference>
<evidence type="ECO:0000313" key="3">
    <source>
        <dbReference type="Proteomes" id="UP000253208"/>
    </source>
</evidence>
<accession>A0A367G700</accession>
<dbReference type="Pfam" id="PF05857">
    <property type="entry name" value="TraX"/>
    <property type="match status" value="1"/>
</dbReference>
<feature type="transmembrane region" description="Helical" evidence="1">
    <location>
        <begin position="121"/>
        <end position="139"/>
    </location>
</feature>
<reference evidence="2 3" key="1">
    <citation type="submission" date="2018-02" db="EMBL/GenBank/DDBJ databases">
        <title>Complete genome sequencing of Faecalibacterium prausnitzii strains isolated from the human gut.</title>
        <authorList>
            <person name="Fitzgerald B.C."/>
            <person name="Shkoporov A.N."/>
            <person name="Ross P.R."/>
            <person name="Hill C."/>
        </authorList>
    </citation>
    <scope>NUCLEOTIDE SEQUENCE [LARGE SCALE GENOMIC DNA]</scope>
    <source>
        <strain evidence="2 3">APC942/31-1</strain>
    </source>
</reference>
<gene>
    <name evidence="2" type="ORF">C4886_00310</name>
</gene>
<dbReference type="InterPro" id="IPR008875">
    <property type="entry name" value="TraX"/>
</dbReference>
<organism evidence="2 3">
    <name type="scientific">Blautia obeum</name>
    <dbReference type="NCBI Taxonomy" id="40520"/>
    <lineage>
        <taxon>Bacteria</taxon>
        <taxon>Bacillati</taxon>
        <taxon>Bacillota</taxon>
        <taxon>Clostridia</taxon>
        <taxon>Lachnospirales</taxon>
        <taxon>Lachnospiraceae</taxon>
        <taxon>Blautia</taxon>
    </lineage>
</organism>
<dbReference type="RefSeq" id="WP_015525725.1">
    <property type="nucleotide sequence ID" value="NZ_PSQG01000001.1"/>
</dbReference>
<feature type="transmembrane region" description="Helical" evidence="1">
    <location>
        <begin position="222"/>
        <end position="242"/>
    </location>
</feature>
<keyword evidence="1" id="KW-0812">Transmembrane</keyword>
<sequence length="245" mass="28908">MNASVDSVFPEKYRILSGSALKMIAVITMLIDHIGAVLLSMYQPAQKILFTLFGREYTVYLIFRDIGRAAFPIFCFLLLEGFRHTRSRFLYGRNLLLFALLSEIPWNLMFTNTLRYERQNVFFTLFLGYLAFCAIEYFQTRPSMQLLCILGLLVISIFLKADYGWRGYIFLLIMYYMRNDKPGQAILGSCWLYYEWRASFAFLSINLYNGKRGFIRGKSAKYFFYWFYPVHIMGLVILRQLLFLS</sequence>
<feature type="transmembrane region" description="Helical" evidence="1">
    <location>
        <begin position="57"/>
        <end position="79"/>
    </location>
</feature>